<reference evidence="1 2" key="1">
    <citation type="journal article" date="2022" name="Nat. Ecol. Evol.">
        <title>A masculinizing supergene underlies an exaggerated male reproductive morph in a spider.</title>
        <authorList>
            <person name="Hendrickx F."/>
            <person name="De Corte Z."/>
            <person name="Sonet G."/>
            <person name="Van Belleghem S.M."/>
            <person name="Kostlbacher S."/>
            <person name="Vangestel C."/>
        </authorList>
    </citation>
    <scope>NUCLEOTIDE SEQUENCE [LARGE SCALE GENOMIC DNA]</scope>
    <source>
        <strain evidence="1">W744_W776</strain>
    </source>
</reference>
<protein>
    <submittedName>
        <fullName evidence="1">Uncharacterized protein</fullName>
    </submittedName>
</protein>
<comment type="caution">
    <text evidence="1">The sequence shown here is derived from an EMBL/GenBank/DDBJ whole genome shotgun (WGS) entry which is preliminary data.</text>
</comment>
<accession>A0AAV6TEU8</accession>
<evidence type="ECO:0000313" key="1">
    <source>
        <dbReference type="EMBL" id="KAG8170338.1"/>
    </source>
</evidence>
<organism evidence="1 2">
    <name type="scientific">Oedothorax gibbosus</name>
    <dbReference type="NCBI Taxonomy" id="931172"/>
    <lineage>
        <taxon>Eukaryota</taxon>
        <taxon>Metazoa</taxon>
        <taxon>Ecdysozoa</taxon>
        <taxon>Arthropoda</taxon>
        <taxon>Chelicerata</taxon>
        <taxon>Arachnida</taxon>
        <taxon>Araneae</taxon>
        <taxon>Araneomorphae</taxon>
        <taxon>Entelegynae</taxon>
        <taxon>Araneoidea</taxon>
        <taxon>Linyphiidae</taxon>
        <taxon>Erigoninae</taxon>
        <taxon>Oedothorax</taxon>
    </lineage>
</organism>
<sequence>MAAAHEKTDDGVCLPKKILSKLIVDCYLTSDDQFCNSHRRKAFRVHEEYASIIGTLCREQFVLKEIQRAACRWKDVKYEMEPSDIGNVGCQRCRLALVAMQQEYNHRLVEMYKRRTNVLREVRDTLQSVVSHLDWEIGRKCTKDAIGMVNEIEFLQQDHHRKPVKFQQSHVK</sequence>
<dbReference type="AlphaFoldDB" id="A0AAV6TEU8"/>
<dbReference type="EMBL" id="JAFNEN010005608">
    <property type="protein sequence ID" value="KAG8170338.1"/>
    <property type="molecule type" value="Genomic_DNA"/>
</dbReference>
<gene>
    <name evidence="1" type="ORF">JTE90_014800</name>
</gene>
<evidence type="ECO:0000313" key="2">
    <source>
        <dbReference type="Proteomes" id="UP000827092"/>
    </source>
</evidence>
<keyword evidence="2" id="KW-1185">Reference proteome</keyword>
<name>A0AAV6TEU8_9ARAC</name>
<dbReference type="Proteomes" id="UP000827092">
    <property type="component" value="Unassembled WGS sequence"/>
</dbReference>
<proteinExistence type="predicted"/>